<dbReference type="VEuPathDB" id="FungiDB:PYU1_G012694"/>
<dbReference type="AlphaFoldDB" id="K3X671"/>
<dbReference type="eggNOG" id="KOG1426">
    <property type="taxonomic scope" value="Eukaryota"/>
</dbReference>
<organism evidence="3 4">
    <name type="scientific">Globisporangium ultimum (strain ATCC 200006 / CBS 805.95 / DAOM BR144)</name>
    <name type="common">Pythium ultimum</name>
    <dbReference type="NCBI Taxonomy" id="431595"/>
    <lineage>
        <taxon>Eukaryota</taxon>
        <taxon>Sar</taxon>
        <taxon>Stramenopiles</taxon>
        <taxon>Oomycota</taxon>
        <taxon>Peronosporomycetes</taxon>
        <taxon>Pythiales</taxon>
        <taxon>Pythiaceae</taxon>
        <taxon>Globisporangium</taxon>
    </lineage>
</organism>
<dbReference type="HOGENOM" id="CLU_1345577_0_0_1"/>
<reference evidence="3" key="3">
    <citation type="submission" date="2015-02" db="UniProtKB">
        <authorList>
            <consortium name="EnsemblProtists"/>
        </authorList>
    </citation>
    <scope>IDENTIFICATION</scope>
    <source>
        <strain evidence="3">DAOM BR144</strain>
    </source>
</reference>
<dbReference type="SUPFAM" id="SSF46934">
    <property type="entry name" value="UBA-like"/>
    <property type="match status" value="1"/>
</dbReference>
<proteinExistence type="predicted"/>
<dbReference type="EMBL" id="GL376588">
    <property type="status" value="NOT_ANNOTATED_CDS"/>
    <property type="molecule type" value="Genomic_DNA"/>
</dbReference>
<feature type="compositionally biased region" description="Basic and acidic residues" evidence="1">
    <location>
        <begin position="129"/>
        <end position="139"/>
    </location>
</feature>
<dbReference type="InterPro" id="IPR009060">
    <property type="entry name" value="UBA-like_sf"/>
</dbReference>
<dbReference type="PROSITE" id="PS50030">
    <property type="entry name" value="UBA"/>
    <property type="match status" value="1"/>
</dbReference>
<dbReference type="Gene3D" id="1.10.8.10">
    <property type="entry name" value="DNA helicase RuvA subunit, C-terminal domain"/>
    <property type="match status" value="1"/>
</dbReference>
<feature type="region of interest" description="Disordered" evidence="1">
    <location>
        <begin position="91"/>
        <end position="173"/>
    </location>
</feature>
<protein>
    <recommendedName>
        <fullName evidence="2">UBA domain-containing protein</fullName>
    </recommendedName>
</protein>
<evidence type="ECO:0000259" key="2">
    <source>
        <dbReference type="PROSITE" id="PS50030"/>
    </source>
</evidence>
<dbReference type="InParanoid" id="K3X671"/>
<dbReference type="Pfam" id="PF00627">
    <property type="entry name" value="UBA"/>
    <property type="match status" value="1"/>
</dbReference>
<accession>K3X671</accession>
<name>K3X671_GLOUD</name>
<feature type="compositionally biased region" description="Acidic residues" evidence="1">
    <location>
        <begin position="140"/>
        <end position="166"/>
    </location>
</feature>
<feature type="compositionally biased region" description="Acidic residues" evidence="1">
    <location>
        <begin position="114"/>
        <end position="126"/>
    </location>
</feature>
<evidence type="ECO:0000313" key="4">
    <source>
        <dbReference type="Proteomes" id="UP000019132"/>
    </source>
</evidence>
<dbReference type="STRING" id="431595.K3X671"/>
<dbReference type="EnsemblProtists" id="PYU1_T012720">
    <property type="protein sequence ID" value="PYU1_T012720"/>
    <property type="gene ID" value="PYU1_G012694"/>
</dbReference>
<keyword evidence="4" id="KW-1185">Reference proteome</keyword>
<reference evidence="4" key="1">
    <citation type="journal article" date="2010" name="Genome Biol.">
        <title>Genome sequence of the necrotrophic plant pathogen Pythium ultimum reveals original pathogenicity mechanisms and effector repertoire.</title>
        <authorList>
            <person name="Levesque C.A."/>
            <person name="Brouwer H."/>
            <person name="Cano L."/>
            <person name="Hamilton J.P."/>
            <person name="Holt C."/>
            <person name="Huitema E."/>
            <person name="Raffaele S."/>
            <person name="Robideau G.P."/>
            <person name="Thines M."/>
            <person name="Win J."/>
            <person name="Zerillo M.M."/>
            <person name="Beakes G.W."/>
            <person name="Boore J.L."/>
            <person name="Busam D."/>
            <person name="Dumas B."/>
            <person name="Ferriera S."/>
            <person name="Fuerstenberg S.I."/>
            <person name="Gachon C.M."/>
            <person name="Gaulin E."/>
            <person name="Govers F."/>
            <person name="Grenville-Briggs L."/>
            <person name="Horner N."/>
            <person name="Hostetler J."/>
            <person name="Jiang R.H."/>
            <person name="Johnson J."/>
            <person name="Krajaejun T."/>
            <person name="Lin H."/>
            <person name="Meijer H.J."/>
            <person name="Moore B."/>
            <person name="Morris P."/>
            <person name="Phuntmart V."/>
            <person name="Puiu D."/>
            <person name="Shetty J."/>
            <person name="Stajich J.E."/>
            <person name="Tripathy S."/>
            <person name="Wawra S."/>
            <person name="van West P."/>
            <person name="Whitty B.R."/>
            <person name="Coutinho P.M."/>
            <person name="Henrissat B."/>
            <person name="Martin F."/>
            <person name="Thomas P.D."/>
            <person name="Tyler B.M."/>
            <person name="De Vries R.P."/>
            <person name="Kamoun S."/>
            <person name="Yandell M."/>
            <person name="Tisserat N."/>
            <person name="Buell C.R."/>
        </authorList>
    </citation>
    <scope>NUCLEOTIDE SEQUENCE</scope>
    <source>
        <strain evidence="4">DAOM:BR144</strain>
    </source>
</reference>
<dbReference type="InterPro" id="IPR015940">
    <property type="entry name" value="UBA"/>
</dbReference>
<dbReference type="Proteomes" id="UP000019132">
    <property type="component" value="Unassembled WGS sequence"/>
</dbReference>
<feature type="domain" description="UBA" evidence="2">
    <location>
        <begin position="161"/>
        <end position="204"/>
    </location>
</feature>
<sequence length="204" mass="22961">MDRVVQLSVSDDGNSSFINVSQAERQVWLLRQRVYQVLVDLGDEGEHELQQILSATVSVTSSRQNARIAVQQLLEEDTECLVLSPESLCHAAEEPSSDMGSKLGTKRNSRHDLDNDDEDYESESLADEQAMRDDCSSDAKDDDDDGDESDEDGEDEETEEDEDEEAEGNRAEFVEELMLMGFPEEWCVLALKQTENDISTTWNT</sequence>
<evidence type="ECO:0000313" key="3">
    <source>
        <dbReference type="EnsemblProtists" id="PYU1_T012720"/>
    </source>
</evidence>
<evidence type="ECO:0000256" key="1">
    <source>
        <dbReference type="SAM" id="MobiDB-lite"/>
    </source>
</evidence>
<reference evidence="4" key="2">
    <citation type="submission" date="2010-04" db="EMBL/GenBank/DDBJ databases">
        <authorList>
            <person name="Buell R."/>
            <person name="Hamilton J."/>
            <person name="Hostetler J."/>
        </authorList>
    </citation>
    <scope>NUCLEOTIDE SEQUENCE [LARGE SCALE GENOMIC DNA]</scope>
    <source>
        <strain evidence="4">DAOM:BR144</strain>
    </source>
</reference>